<keyword evidence="3" id="KW-1185">Reference proteome</keyword>
<feature type="compositionally biased region" description="Basic and acidic residues" evidence="1">
    <location>
        <begin position="58"/>
        <end position="84"/>
    </location>
</feature>
<sequence length="146" mass="15714">MASDNNQDASSGSPTDPLAANRTSNSDKITMVDANFSELSRIVDGLEQRSLALEAEADAFRREHQHLQPEPGKKEPQAQVKQEDASTAANGETSRIEEKMAASKAKWEALKNRLMNKIAELDAKKASSAAGNRNTAASSASNFDPK</sequence>
<dbReference type="Proteomes" id="UP001280581">
    <property type="component" value="Unassembled WGS sequence"/>
</dbReference>
<protein>
    <submittedName>
        <fullName evidence="2">Uncharacterized protein</fullName>
    </submittedName>
</protein>
<accession>A0AAN6RGV8</accession>
<feature type="region of interest" description="Disordered" evidence="1">
    <location>
        <begin position="123"/>
        <end position="146"/>
    </location>
</feature>
<dbReference type="AlphaFoldDB" id="A0AAN6RGV8"/>
<evidence type="ECO:0000256" key="1">
    <source>
        <dbReference type="SAM" id="MobiDB-lite"/>
    </source>
</evidence>
<feature type="compositionally biased region" description="Polar residues" evidence="1">
    <location>
        <begin position="1"/>
        <end position="14"/>
    </location>
</feature>
<evidence type="ECO:0000313" key="2">
    <source>
        <dbReference type="EMBL" id="KAK3209688.1"/>
    </source>
</evidence>
<gene>
    <name evidence="2" type="ORF">GRF29_44g326287</name>
</gene>
<reference evidence="2 3" key="1">
    <citation type="submission" date="2021-02" db="EMBL/GenBank/DDBJ databases">
        <title>Genome assembly of Pseudopithomyces chartarum.</title>
        <authorList>
            <person name="Jauregui R."/>
            <person name="Singh J."/>
            <person name="Voisey C."/>
        </authorList>
    </citation>
    <scope>NUCLEOTIDE SEQUENCE [LARGE SCALE GENOMIC DNA]</scope>
    <source>
        <strain evidence="2 3">AGR01</strain>
    </source>
</reference>
<organism evidence="2 3">
    <name type="scientific">Pseudopithomyces chartarum</name>
    <dbReference type="NCBI Taxonomy" id="1892770"/>
    <lineage>
        <taxon>Eukaryota</taxon>
        <taxon>Fungi</taxon>
        <taxon>Dikarya</taxon>
        <taxon>Ascomycota</taxon>
        <taxon>Pezizomycotina</taxon>
        <taxon>Dothideomycetes</taxon>
        <taxon>Pleosporomycetidae</taxon>
        <taxon>Pleosporales</taxon>
        <taxon>Massarineae</taxon>
        <taxon>Didymosphaeriaceae</taxon>
        <taxon>Pseudopithomyces</taxon>
    </lineage>
</organism>
<comment type="caution">
    <text evidence="2">The sequence shown here is derived from an EMBL/GenBank/DDBJ whole genome shotgun (WGS) entry which is preliminary data.</text>
</comment>
<feature type="region of interest" description="Disordered" evidence="1">
    <location>
        <begin position="57"/>
        <end position="100"/>
    </location>
</feature>
<feature type="region of interest" description="Disordered" evidence="1">
    <location>
        <begin position="1"/>
        <end position="28"/>
    </location>
</feature>
<proteinExistence type="predicted"/>
<evidence type="ECO:0000313" key="3">
    <source>
        <dbReference type="Proteomes" id="UP001280581"/>
    </source>
</evidence>
<dbReference type="EMBL" id="WVTA01000005">
    <property type="protein sequence ID" value="KAK3209688.1"/>
    <property type="molecule type" value="Genomic_DNA"/>
</dbReference>
<name>A0AAN6RGV8_9PLEO</name>
<feature type="compositionally biased region" description="Polar residues" evidence="1">
    <location>
        <begin position="129"/>
        <end position="146"/>
    </location>
</feature>